<keyword evidence="1" id="KW-0472">Membrane</keyword>
<dbReference type="PROSITE" id="PS00409">
    <property type="entry name" value="PROKAR_NTER_METHYL"/>
    <property type="match status" value="1"/>
</dbReference>
<dbReference type="InterPro" id="IPR012902">
    <property type="entry name" value="N_methyl_site"/>
</dbReference>
<evidence type="ECO:0000313" key="2">
    <source>
        <dbReference type="EMBL" id="BAV32701.1"/>
    </source>
</evidence>
<dbReference type="AlphaFoldDB" id="A0A1B4XD26"/>
<evidence type="ECO:0000313" key="3">
    <source>
        <dbReference type="Proteomes" id="UP000243180"/>
    </source>
</evidence>
<dbReference type="KEGG" id="slim:SCL_0379"/>
<protein>
    <submittedName>
        <fullName evidence="2">Uncharacterized protein</fullName>
    </submittedName>
</protein>
<proteinExistence type="predicted"/>
<evidence type="ECO:0000256" key="1">
    <source>
        <dbReference type="SAM" id="Phobius"/>
    </source>
</evidence>
<sequence>MKTRFHVRGVTLIELIVFIIIVGVLVSGLMSGFSTSLRGSGVPKQVTQALQLAQERMELIRARKDVLGFAGFTAATYDPCANGSTHPACSSTFGYTVTPALDETGACLGGDANYKCITVTVTDASGARLSELQAAVANY</sequence>
<keyword evidence="3" id="KW-1185">Reference proteome</keyword>
<name>A0A1B4XD26_9GAMM</name>
<dbReference type="Gene3D" id="3.30.700.10">
    <property type="entry name" value="Glycoprotein, Type 4 Pilin"/>
    <property type="match status" value="1"/>
</dbReference>
<feature type="transmembrane region" description="Helical" evidence="1">
    <location>
        <begin position="12"/>
        <end position="33"/>
    </location>
</feature>
<dbReference type="InterPro" id="IPR045584">
    <property type="entry name" value="Pilin-like"/>
</dbReference>
<dbReference type="Proteomes" id="UP000243180">
    <property type="component" value="Chromosome"/>
</dbReference>
<keyword evidence="1" id="KW-1133">Transmembrane helix</keyword>
<reference evidence="2 3" key="1">
    <citation type="submission" date="2015-05" db="EMBL/GenBank/DDBJ databases">
        <title>Complete genome sequence of a sulfur-oxidizing gammaproteobacterium strain HA5.</title>
        <authorList>
            <person name="Miura A."/>
            <person name="Kojima H."/>
            <person name="Fukui M."/>
        </authorList>
    </citation>
    <scope>NUCLEOTIDE SEQUENCE [LARGE SCALE GENOMIC DNA]</scope>
    <source>
        <strain evidence="2 3">HA5</strain>
    </source>
</reference>
<dbReference type="RefSeq" id="WP_096359455.1">
    <property type="nucleotide sequence ID" value="NZ_AP014879.1"/>
</dbReference>
<gene>
    <name evidence="2" type="ORF">SCL_0379</name>
</gene>
<dbReference type="InParanoid" id="A0A1B4XD26"/>
<keyword evidence="1" id="KW-0812">Transmembrane</keyword>
<organism evidence="2 3">
    <name type="scientific">Sulfuricaulis limicola</name>
    <dbReference type="NCBI Taxonomy" id="1620215"/>
    <lineage>
        <taxon>Bacteria</taxon>
        <taxon>Pseudomonadati</taxon>
        <taxon>Pseudomonadota</taxon>
        <taxon>Gammaproteobacteria</taxon>
        <taxon>Acidiferrobacterales</taxon>
        <taxon>Acidiferrobacteraceae</taxon>
        <taxon>Sulfuricaulis</taxon>
    </lineage>
</organism>
<dbReference type="EMBL" id="AP014879">
    <property type="protein sequence ID" value="BAV32701.1"/>
    <property type="molecule type" value="Genomic_DNA"/>
</dbReference>
<dbReference type="SUPFAM" id="SSF54523">
    <property type="entry name" value="Pili subunits"/>
    <property type="match status" value="1"/>
</dbReference>
<dbReference type="Pfam" id="PF07963">
    <property type="entry name" value="N_methyl"/>
    <property type="match status" value="1"/>
</dbReference>
<accession>A0A1B4XD26</accession>